<gene>
    <name evidence="2" type="ORF">MES4922_120048</name>
</gene>
<keyword evidence="3" id="KW-1185">Reference proteome</keyword>
<organism evidence="2 3">
    <name type="scientific">Mesorhizobium ventifaucium</name>
    <dbReference type="NCBI Taxonomy" id="666020"/>
    <lineage>
        <taxon>Bacteria</taxon>
        <taxon>Pseudomonadati</taxon>
        <taxon>Pseudomonadota</taxon>
        <taxon>Alphaproteobacteria</taxon>
        <taxon>Hyphomicrobiales</taxon>
        <taxon>Phyllobacteriaceae</taxon>
        <taxon>Mesorhizobium</taxon>
    </lineage>
</organism>
<dbReference type="EMBL" id="CAKXZS010000004">
    <property type="protein sequence ID" value="CAH2395250.1"/>
    <property type="molecule type" value="Genomic_DNA"/>
</dbReference>
<proteinExistence type="predicted"/>
<feature type="region of interest" description="Disordered" evidence="1">
    <location>
        <begin position="130"/>
        <end position="153"/>
    </location>
</feature>
<accession>A0ABN8JCW3</accession>
<evidence type="ECO:0000313" key="3">
    <source>
        <dbReference type="Proteomes" id="UP001152604"/>
    </source>
</evidence>
<evidence type="ECO:0000313" key="2">
    <source>
        <dbReference type="EMBL" id="CAH2395250.1"/>
    </source>
</evidence>
<evidence type="ECO:0000256" key="1">
    <source>
        <dbReference type="SAM" id="MobiDB-lite"/>
    </source>
</evidence>
<name>A0ABN8JCW3_9HYPH</name>
<sequence>MPLMVDGNWQWYDPEVAKAIAAENVAVSRLGEAQANSVQSEAQLDVYALDPAYKEAMEAAEATLDDTLAPYGLELKPSEPKGTLAEAQERLSLANSALEDAVSASAEYQAGQQSLLDAIAKQVDLPAISDPSQAAVRSPDGPSAEEANQDAKAEHAEVAQLLIDSALRTANGNKATVDQLVASTELELKLTDAKPGTAEYTAIEERLQGLQTLQGAAANQVTLAEAYQEYGIAQKAAADLAVTMEPLKQELLAQARERNPHHFDWEGFTNGRGEFTGKILSQDIVDESGQLYVVTVYENATFTDENGPAS</sequence>
<reference evidence="2" key="1">
    <citation type="submission" date="2022-03" db="EMBL/GenBank/DDBJ databases">
        <authorList>
            <person name="Brunel B."/>
        </authorList>
    </citation>
    <scope>NUCLEOTIDE SEQUENCE</scope>
    <source>
        <strain evidence="2">STM4922sample</strain>
    </source>
</reference>
<comment type="caution">
    <text evidence="2">The sequence shown here is derived from an EMBL/GenBank/DDBJ whole genome shotgun (WGS) entry which is preliminary data.</text>
</comment>
<protein>
    <submittedName>
        <fullName evidence="2">Uncharacterized protein</fullName>
    </submittedName>
</protein>
<dbReference type="Proteomes" id="UP001152604">
    <property type="component" value="Unassembled WGS sequence"/>
</dbReference>